<accession>A0ABT8ATN1</accession>
<evidence type="ECO:0000313" key="1">
    <source>
        <dbReference type="EMBL" id="MDN3572965.1"/>
    </source>
</evidence>
<organism evidence="1 2">
    <name type="scientific">Methylobacterium longum</name>
    <dbReference type="NCBI Taxonomy" id="767694"/>
    <lineage>
        <taxon>Bacteria</taxon>
        <taxon>Pseudomonadati</taxon>
        <taxon>Pseudomonadota</taxon>
        <taxon>Alphaproteobacteria</taxon>
        <taxon>Hyphomicrobiales</taxon>
        <taxon>Methylobacteriaceae</taxon>
        <taxon>Methylobacterium</taxon>
    </lineage>
</organism>
<dbReference type="RefSeq" id="WP_238292991.1">
    <property type="nucleotide sequence ID" value="NZ_BPQS01000062.1"/>
</dbReference>
<comment type="caution">
    <text evidence="1">The sequence shown here is derived from an EMBL/GenBank/DDBJ whole genome shotgun (WGS) entry which is preliminary data.</text>
</comment>
<reference evidence="2" key="1">
    <citation type="journal article" date="2019" name="Int. J. Syst. Evol. Microbiol.">
        <title>The Global Catalogue of Microorganisms (GCM) 10K type strain sequencing project: providing services to taxonomists for standard genome sequencing and annotation.</title>
        <authorList>
            <consortium name="The Broad Institute Genomics Platform"/>
            <consortium name="The Broad Institute Genome Sequencing Center for Infectious Disease"/>
            <person name="Wu L."/>
            <person name="Ma J."/>
        </authorList>
    </citation>
    <scope>NUCLEOTIDE SEQUENCE [LARGE SCALE GENOMIC DNA]</scope>
    <source>
        <strain evidence="2">CECT 7806</strain>
    </source>
</reference>
<dbReference type="EMBL" id="JAUFPT010000063">
    <property type="protein sequence ID" value="MDN3572965.1"/>
    <property type="molecule type" value="Genomic_DNA"/>
</dbReference>
<proteinExistence type="predicted"/>
<keyword evidence="2" id="KW-1185">Reference proteome</keyword>
<protein>
    <submittedName>
        <fullName evidence="1">Uncharacterized protein</fullName>
    </submittedName>
</protein>
<evidence type="ECO:0000313" key="2">
    <source>
        <dbReference type="Proteomes" id="UP001244297"/>
    </source>
</evidence>
<name>A0ABT8ATN1_9HYPH</name>
<dbReference type="Proteomes" id="UP001244297">
    <property type="component" value="Unassembled WGS sequence"/>
</dbReference>
<gene>
    <name evidence="1" type="ORF">QWZ18_20335</name>
</gene>
<sequence length="107" mass="11724">MPQAASAAVDARPLDPLPCLNQTVYERNIGWEAQFVPMPWIEAIVAINEDIIACERRFHDQCALVVARAVGGQVTAEDEMLLASYMTSLTLVRAHRNSLLSDISADA</sequence>